<sequence length="89" mass="10179">METGIYFLSLSVLTFISFNLANSLRAAINRGDIVRNVAKIFCSLFCIFVAVMFLTIHLVNPIISVTFAYIFHVFIILFQMAMIWFPPPK</sequence>
<dbReference type="Proteomes" id="UP001056381">
    <property type="component" value="Chromosome"/>
</dbReference>
<dbReference type="EMBL" id="CP097966">
    <property type="protein sequence ID" value="URQ63585.1"/>
    <property type="molecule type" value="Genomic_DNA"/>
</dbReference>
<evidence type="ECO:0000313" key="3">
    <source>
        <dbReference type="Proteomes" id="UP001056381"/>
    </source>
</evidence>
<reference evidence="2" key="1">
    <citation type="submission" date="2022-05" db="EMBL/GenBank/DDBJ databases">
        <title>Single-amplified genomics reveal most streamlined microbe among free-living bacteria.</title>
        <authorList>
            <person name="Roda-Garcia J."/>
            <person name="Haro-Moreno J.M."/>
            <person name="Rodriguez-Valera F."/>
            <person name="Almagro-Moreno S."/>
            <person name="Lopez-Perez M."/>
        </authorList>
    </citation>
    <scope>NUCLEOTIDE SEQUENCE</scope>
    <source>
        <strain evidence="2">TMED112-D2-2</strain>
    </source>
</reference>
<organism evidence="2 3">
    <name type="scientific">SAR86 cluster bacterium</name>
    <dbReference type="NCBI Taxonomy" id="2030880"/>
    <lineage>
        <taxon>Bacteria</taxon>
        <taxon>Pseudomonadati</taxon>
        <taxon>Pseudomonadota</taxon>
        <taxon>Gammaproteobacteria</taxon>
        <taxon>SAR86 cluster</taxon>
    </lineage>
</organism>
<accession>A0A9Q8TZ16</accession>
<feature type="transmembrane region" description="Helical" evidence="1">
    <location>
        <begin position="36"/>
        <end position="56"/>
    </location>
</feature>
<evidence type="ECO:0000313" key="2">
    <source>
        <dbReference type="EMBL" id="URQ63585.1"/>
    </source>
</evidence>
<keyword evidence="3" id="KW-1185">Reference proteome</keyword>
<keyword evidence="1" id="KW-1133">Transmembrane helix</keyword>
<dbReference type="AlphaFoldDB" id="A0A9Q8TZ16"/>
<feature type="transmembrane region" description="Helical" evidence="1">
    <location>
        <begin position="6"/>
        <end position="24"/>
    </location>
</feature>
<gene>
    <name evidence="2" type="ORF">M9B40_02155</name>
</gene>
<feature type="transmembrane region" description="Helical" evidence="1">
    <location>
        <begin position="62"/>
        <end position="85"/>
    </location>
</feature>
<evidence type="ECO:0000256" key="1">
    <source>
        <dbReference type="SAM" id="Phobius"/>
    </source>
</evidence>
<keyword evidence="1" id="KW-0812">Transmembrane</keyword>
<name>A0A9Q8TZ16_9GAMM</name>
<protein>
    <submittedName>
        <fullName evidence="2">Uncharacterized protein</fullName>
    </submittedName>
</protein>
<keyword evidence="1" id="KW-0472">Membrane</keyword>
<proteinExistence type="predicted"/>